<evidence type="ECO:0000313" key="2">
    <source>
        <dbReference type="Proteomes" id="UP000583454"/>
    </source>
</evidence>
<gene>
    <name evidence="1" type="ORF">HNR00_005068</name>
</gene>
<accession>A0A840ZQA5</accession>
<evidence type="ECO:0000313" key="1">
    <source>
        <dbReference type="EMBL" id="MBB5760319.1"/>
    </source>
</evidence>
<dbReference type="Proteomes" id="UP000583454">
    <property type="component" value="Unassembled WGS sequence"/>
</dbReference>
<comment type="caution">
    <text evidence="1">The sequence shown here is derived from an EMBL/GenBank/DDBJ whole genome shotgun (WGS) entry which is preliminary data.</text>
</comment>
<keyword evidence="1" id="KW-0808">Transferase</keyword>
<dbReference type="AlphaFoldDB" id="A0A840ZQA5"/>
<dbReference type="EMBL" id="JACHOP010000043">
    <property type="protein sequence ID" value="MBB5760319.1"/>
    <property type="molecule type" value="Genomic_DNA"/>
</dbReference>
<sequence>MTEEQKVHRLIGAIKLTPAADCIGLPVMKTARSNAVYVPEMDVELAITDFLTFVNEGQYHIEFNIPREEALRSYKVGDPAPIPYWVEGACHVIGGDSEASDISIKHPAHNHHDVLLTLRGALNDARTGVFKREQQEWVARDIANQFTDVFFEEPVYSLYWINRFAQAIEHAARFIKPPHLVYQKLRALGLEWIRKFATKTDLRRFNRVISCLVANRALSIKRAQGLYFAFLMHKLESRSYKKIEADLVRSNEFAALFPYGLYIFYRENNWPEVNFAYEKPYHIFDPFYKALQKAEADNNFEHVEWMSYAYFFKSDAPREIADAVVPLLENSKDEYVNEKRWFLNEGYQADDRVHLLKLYKNMMHLDGVLRGNVRLSGDFSNRRFDVDHRFVVDLFGGGDWIPL</sequence>
<organism evidence="1 2">
    <name type="scientific">Methylorubrum rhodinum</name>
    <dbReference type="NCBI Taxonomy" id="29428"/>
    <lineage>
        <taxon>Bacteria</taxon>
        <taxon>Pseudomonadati</taxon>
        <taxon>Pseudomonadota</taxon>
        <taxon>Alphaproteobacteria</taxon>
        <taxon>Hyphomicrobiales</taxon>
        <taxon>Methylobacteriaceae</taxon>
        <taxon>Methylorubrum</taxon>
    </lineage>
</organism>
<dbReference type="GO" id="GO:0016740">
    <property type="term" value="F:transferase activity"/>
    <property type="evidence" value="ECO:0007669"/>
    <property type="project" value="UniProtKB-KW"/>
</dbReference>
<protein>
    <submittedName>
        <fullName evidence="1">Arginyl-tRNA--protein-N-Asp/Glu arginylyltransferase</fullName>
    </submittedName>
</protein>
<reference evidence="1 2" key="1">
    <citation type="submission" date="2020-08" db="EMBL/GenBank/DDBJ databases">
        <title>Genomic Encyclopedia of Type Strains, Phase IV (KMG-IV): sequencing the most valuable type-strain genomes for metagenomic binning, comparative biology and taxonomic classification.</title>
        <authorList>
            <person name="Goeker M."/>
        </authorList>
    </citation>
    <scope>NUCLEOTIDE SEQUENCE [LARGE SCALE GENOMIC DNA]</scope>
    <source>
        <strain evidence="1 2">DSM 2163</strain>
    </source>
</reference>
<name>A0A840ZQA5_9HYPH</name>
<dbReference type="RefSeq" id="WP_183574165.1">
    <property type="nucleotide sequence ID" value="NZ_JACHOP010000043.1"/>
</dbReference>
<keyword evidence="2" id="KW-1185">Reference proteome</keyword>
<proteinExistence type="predicted"/>